<evidence type="ECO:0000313" key="1">
    <source>
        <dbReference type="EMBL" id="KAF8876802.1"/>
    </source>
</evidence>
<organism evidence="1 2">
    <name type="scientific">Gymnopilus junonius</name>
    <name type="common">Spectacular rustgill mushroom</name>
    <name type="synonym">Gymnopilus spectabilis subsp. junonius</name>
    <dbReference type="NCBI Taxonomy" id="109634"/>
    <lineage>
        <taxon>Eukaryota</taxon>
        <taxon>Fungi</taxon>
        <taxon>Dikarya</taxon>
        <taxon>Basidiomycota</taxon>
        <taxon>Agaricomycotina</taxon>
        <taxon>Agaricomycetes</taxon>
        <taxon>Agaricomycetidae</taxon>
        <taxon>Agaricales</taxon>
        <taxon>Agaricineae</taxon>
        <taxon>Hymenogastraceae</taxon>
        <taxon>Gymnopilus</taxon>
    </lineage>
</organism>
<comment type="caution">
    <text evidence="1">The sequence shown here is derived from an EMBL/GenBank/DDBJ whole genome shotgun (WGS) entry which is preliminary data.</text>
</comment>
<evidence type="ECO:0000313" key="2">
    <source>
        <dbReference type="Proteomes" id="UP000724874"/>
    </source>
</evidence>
<protein>
    <submittedName>
        <fullName evidence="1">Uncharacterized protein</fullName>
    </submittedName>
</protein>
<sequence>MPELRYLELYTVTTEGMSDTCVNTMLTFSYPNLRSLALREMKALDSSPQESPIIISYINDPHPHSVQSFYEPTGEKTCGYHHKKLFIREHLSQGRRSALNVALEALAPAMVEGIEVLVVDYTPCSHLFEFDVQKFLPASLLPSLTSVSFKTVSSLCWKYIIEYFANHSGHYPGLTSLEIVGTTELFPMDRSHRNYADFAKGFPHLRRLTLNSANSNAFIKQLSSPPLPNLDSSTTLEAPYPFPEFEVFSIRNDANVSKPLLTRMIASREKMDKPLKKLLLDRHFSANKESWNYIKGLVDVSEI</sequence>
<keyword evidence="2" id="KW-1185">Reference proteome</keyword>
<dbReference type="Proteomes" id="UP000724874">
    <property type="component" value="Unassembled WGS sequence"/>
</dbReference>
<name>A0A9P5ND96_GYMJU</name>
<accession>A0A9P5ND96</accession>
<gene>
    <name evidence="1" type="ORF">CPB84DRAFT_1852868</name>
</gene>
<reference evidence="1" key="1">
    <citation type="submission" date="2020-11" db="EMBL/GenBank/DDBJ databases">
        <authorList>
            <consortium name="DOE Joint Genome Institute"/>
            <person name="Ahrendt S."/>
            <person name="Riley R."/>
            <person name="Andreopoulos W."/>
            <person name="LaButti K."/>
            <person name="Pangilinan J."/>
            <person name="Ruiz-duenas F.J."/>
            <person name="Barrasa J.M."/>
            <person name="Sanchez-Garcia M."/>
            <person name="Camarero S."/>
            <person name="Miyauchi S."/>
            <person name="Serrano A."/>
            <person name="Linde D."/>
            <person name="Babiker R."/>
            <person name="Drula E."/>
            <person name="Ayuso-Fernandez I."/>
            <person name="Pacheco R."/>
            <person name="Padilla G."/>
            <person name="Ferreira P."/>
            <person name="Barriuso J."/>
            <person name="Kellner H."/>
            <person name="Castanera R."/>
            <person name="Alfaro M."/>
            <person name="Ramirez L."/>
            <person name="Pisabarro A.G."/>
            <person name="Kuo A."/>
            <person name="Tritt A."/>
            <person name="Lipzen A."/>
            <person name="He G."/>
            <person name="Yan M."/>
            <person name="Ng V."/>
            <person name="Cullen D."/>
            <person name="Martin F."/>
            <person name="Rosso M.-N."/>
            <person name="Henrissat B."/>
            <person name="Hibbett D."/>
            <person name="Martinez A.T."/>
            <person name="Grigoriev I.V."/>
        </authorList>
    </citation>
    <scope>NUCLEOTIDE SEQUENCE</scope>
    <source>
        <strain evidence="1">AH 44721</strain>
    </source>
</reference>
<dbReference type="EMBL" id="JADNYJ010000178">
    <property type="protein sequence ID" value="KAF8876802.1"/>
    <property type="molecule type" value="Genomic_DNA"/>
</dbReference>
<dbReference type="AlphaFoldDB" id="A0A9P5ND96"/>
<dbReference type="OrthoDB" id="3155440at2759"/>
<proteinExistence type="predicted"/>